<reference evidence="6" key="3">
    <citation type="submission" date="2021-06" db="EMBL/GenBank/DDBJ databases">
        <title>Updating the genus Pseudomonas: Description of 43 new species and partition of the Pseudomonas putida group.</title>
        <authorList>
            <person name="Girard L."/>
            <person name="Lood C."/>
            <person name="Vandamme P."/>
            <person name="Rokni-Zadeh H."/>
            <person name="Van Noort V."/>
            <person name="Hofte M."/>
            <person name="Lavigne R."/>
            <person name="De Mot R."/>
        </authorList>
    </citation>
    <scope>NUCLEOTIDE SEQUENCE</scope>
    <source>
        <strain evidence="6">RW4S2</strain>
    </source>
</reference>
<dbReference type="AlphaFoldDB" id="A0A923K8D7"/>
<dbReference type="RefSeq" id="WP_186604250.1">
    <property type="nucleotide sequence ID" value="NZ_JABWRP020000022.1"/>
</dbReference>
<dbReference type="PANTHER" id="PTHR34596:SF2">
    <property type="entry name" value="CHITOPORIN"/>
    <property type="match status" value="1"/>
</dbReference>
<dbReference type="Gene3D" id="2.40.160.10">
    <property type="entry name" value="Porin"/>
    <property type="match status" value="1"/>
</dbReference>
<name>A0A923K8D7_9PSED</name>
<comment type="similarity">
    <text evidence="1">Belongs to the outer membrane porin (Opr) (TC 1.B.25) family.</text>
</comment>
<comment type="caution">
    <text evidence="5">The sequence shown here is derived from an EMBL/GenBank/DDBJ whole genome shotgun (WGS) entry which is preliminary data.</text>
</comment>
<dbReference type="Pfam" id="PF03573">
    <property type="entry name" value="OprD"/>
    <property type="match status" value="1"/>
</dbReference>
<evidence type="ECO:0000256" key="1">
    <source>
        <dbReference type="ARBA" id="ARBA00009075"/>
    </source>
</evidence>
<evidence type="ECO:0000313" key="7">
    <source>
        <dbReference type="Proteomes" id="UP000628137"/>
    </source>
</evidence>
<evidence type="ECO:0000256" key="2">
    <source>
        <dbReference type="ARBA" id="ARBA00022448"/>
    </source>
</evidence>
<keyword evidence="3 4" id="KW-0732">Signal</keyword>
<evidence type="ECO:0000256" key="3">
    <source>
        <dbReference type="ARBA" id="ARBA00022729"/>
    </source>
</evidence>
<evidence type="ECO:0000256" key="4">
    <source>
        <dbReference type="SAM" id="SignalP"/>
    </source>
</evidence>
<protein>
    <submittedName>
        <fullName evidence="5">OprD family porin</fullName>
    </submittedName>
</protein>
<organism evidence="5">
    <name type="scientific">Pseudomonas vlassakiae</name>
    <dbReference type="NCBI Taxonomy" id="485888"/>
    <lineage>
        <taxon>Bacteria</taxon>
        <taxon>Pseudomonadati</taxon>
        <taxon>Pseudomonadota</taxon>
        <taxon>Gammaproteobacteria</taxon>
        <taxon>Pseudomonadales</taxon>
        <taxon>Pseudomonadaceae</taxon>
        <taxon>Pseudomonas</taxon>
    </lineage>
</organism>
<dbReference type="InterPro" id="IPR023614">
    <property type="entry name" value="Porin_dom_sf"/>
</dbReference>
<keyword evidence="7" id="KW-1185">Reference proteome</keyword>
<dbReference type="EMBL" id="JABWRP020000022">
    <property type="protein sequence ID" value="MBV4543851.1"/>
    <property type="molecule type" value="Genomic_DNA"/>
</dbReference>
<proteinExistence type="inferred from homology"/>
<sequence>MNTVKATLIAVALASTHAQWAGAGEQQASKGLIEDSTLNLLNRNFWMHRDYRNVRRNTRNEWDQGIQAHYVSGFTPGTLGLGFDVHAYGGIRLDGGRGSVGNGILPVDSEGRIEDSTGELGGAVKLRVSSTTLKYGEQRTTAPVFATSDSRLLPETATGVHLASQEYEKLSMEGGHFTSINRRDSSNADGALTTEYAGVEARSVDFIGATYHVTDRLSLAAYASQAEELWRQYFANVYYTLPLAETQTVSFDLVAYKTRDQGAALAGQLDNTAYSLKAAYSQGPHKLSVAYQKISGDDFFDYIGGDSIWLANSVQYSDFNAPNERSWQLRYDLNLVAFGVPGLTLMARYVKGDQIDGTRVDPNGPFAGWTGDDQKHWERDMEARYVIQAGMAKDLSFRLRQATHRSTSFDNDLDEVRLIVEYPLSLL</sequence>
<dbReference type="Proteomes" id="UP000628137">
    <property type="component" value="Unassembled WGS sequence"/>
</dbReference>
<evidence type="ECO:0000313" key="5">
    <source>
        <dbReference type="EMBL" id="MBC3473340.1"/>
    </source>
</evidence>
<dbReference type="GO" id="GO:0015288">
    <property type="term" value="F:porin activity"/>
    <property type="evidence" value="ECO:0007669"/>
    <property type="project" value="TreeGrafter"/>
</dbReference>
<dbReference type="InterPro" id="IPR005318">
    <property type="entry name" value="OM_porin_bac"/>
</dbReference>
<accession>A0A923K8D7</accession>
<reference evidence="5 7" key="1">
    <citation type="journal article" date="2020" name="Microorganisms">
        <title>Reliable Identification of Environmental Pseudomonas Isolates Using the rpoD Gene.</title>
        <authorList>
            <consortium name="The Broad Institute Genome Sequencing Platform"/>
            <person name="Girard L."/>
            <person name="Lood C."/>
            <person name="Rokni-Zadeh H."/>
            <person name="van Noort V."/>
            <person name="Lavigne R."/>
            <person name="De Mot R."/>
        </authorList>
    </citation>
    <scope>NUCLEOTIDE SEQUENCE</scope>
    <source>
        <strain evidence="5 7">RW4S2</strain>
    </source>
</reference>
<reference evidence="5" key="2">
    <citation type="submission" date="2020-07" db="EMBL/GenBank/DDBJ databases">
        <authorList>
            <person name="Lood C."/>
            <person name="Girard L."/>
        </authorList>
    </citation>
    <scope>NUCLEOTIDE SEQUENCE</scope>
    <source>
        <strain evidence="5">RW4S2</strain>
    </source>
</reference>
<dbReference type="PANTHER" id="PTHR34596">
    <property type="entry name" value="CHITOPORIN"/>
    <property type="match status" value="1"/>
</dbReference>
<dbReference type="EMBL" id="JABWRP010000026">
    <property type="protein sequence ID" value="MBC3473340.1"/>
    <property type="molecule type" value="Genomic_DNA"/>
</dbReference>
<dbReference type="GO" id="GO:0016020">
    <property type="term" value="C:membrane"/>
    <property type="evidence" value="ECO:0007669"/>
    <property type="project" value="InterPro"/>
</dbReference>
<keyword evidence="2" id="KW-0813">Transport</keyword>
<evidence type="ECO:0000313" key="6">
    <source>
        <dbReference type="EMBL" id="MBV4543851.1"/>
    </source>
</evidence>
<feature type="signal peptide" evidence="4">
    <location>
        <begin position="1"/>
        <end position="23"/>
    </location>
</feature>
<feature type="chain" id="PRO_5044697179" evidence="4">
    <location>
        <begin position="24"/>
        <end position="427"/>
    </location>
</feature>
<gene>
    <name evidence="6" type="ORF">HU738_022610</name>
    <name evidence="5" type="ORF">HU738_22530</name>
</gene>